<protein>
    <recommendedName>
        <fullName evidence="19">Polypeptide N-acetylgalactosaminyltransferase</fullName>
        <ecNumber evidence="19">2.4.1.-</ecNumber>
    </recommendedName>
    <alternativeName>
        <fullName evidence="19">Protein-UDP acetylgalactosaminyltransferase</fullName>
    </alternativeName>
</protein>
<dbReference type="InterPro" id="IPR029044">
    <property type="entry name" value="Nucleotide-diphossugar_trans"/>
</dbReference>
<keyword evidence="9 19" id="KW-0430">Lectin</keyword>
<evidence type="ECO:0000256" key="8">
    <source>
        <dbReference type="ARBA" id="ARBA00022723"/>
    </source>
</evidence>
<evidence type="ECO:0000256" key="11">
    <source>
        <dbReference type="ARBA" id="ARBA00022989"/>
    </source>
</evidence>
<evidence type="ECO:0000256" key="4">
    <source>
        <dbReference type="ARBA" id="ARBA00005680"/>
    </source>
</evidence>
<dbReference type="GO" id="GO:0030246">
    <property type="term" value="F:carbohydrate binding"/>
    <property type="evidence" value="ECO:0007669"/>
    <property type="project" value="UniProtKB-KW"/>
</dbReference>
<evidence type="ECO:0000256" key="1">
    <source>
        <dbReference type="ARBA" id="ARBA00001936"/>
    </source>
</evidence>
<dbReference type="PANTHER" id="PTHR11675:SF3">
    <property type="entry name" value="POLYPEPTIDE N-ACETYLGALACTOSAMINYLTRANSFERASE 16"/>
    <property type="match status" value="1"/>
</dbReference>
<evidence type="ECO:0000256" key="3">
    <source>
        <dbReference type="ARBA" id="ARBA00004922"/>
    </source>
</evidence>
<dbReference type="EMBL" id="WNYA01000007">
    <property type="protein sequence ID" value="KAG8560737.1"/>
    <property type="molecule type" value="Genomic_DNA"/>
</dbReference>
<accession>A0AAV7AHR1</accession>
<dbReference type="Pfam" id="PF00535">
    <property type="entry name" value="Glycos_transf_2"/>
    <property type="match status" value="1"/>
</dbReference>
<evidence type="ECO:0000256" key="12">
    <source>
        <dbReference type="ARBA" id="ARBA00023034"/>
    </source>
</evidence>
<comment type="function">
    <text evidence="18">Catalyzes the initial reaction in O-linked oligosaccharide biosynthesis, the transfer of an N-acetyl-D-galactosamine residue to a serine or threonine residue on the protein receptor.</text>
</comment>
<keyword evidence="10" id="KW-0735">Signal-anchor</keyword>
<dbReference type="CDD" id="cd02510">
    <property type="entry name" value="pp-GalNAc-T"/>
    <property type="match status" value="1"/>
</dbReference>
<keyword evidence="8" id="KW-0479">Metal-binding</keyword>
<evidence type="ECO:0000313" key="22">
    <source>
        <dbReference type="EMBL" id="KAG8560737.1"/>
    </source>
</evidence>
<gene>
    <name evidence="22" type="ORF">GDO81_015105</name>
</gene>
<dbReference type="InterPro" id="IPR035992">
    <property type="entry name" value="Ricin_B-like_lectins"/>
</dbReference>
<keyword evidence="6 19" id="KW-0808">Transferase</keyword>
<evidence type="ECO:0000256" key="2">
    <source>
        <dbReference type="ARBA" id="ARBA00004323"/>
    </source>
</evidence>
<evidence type="ECO:0000256" key="5">
    <source>
        <dbReference type="ARBA" id="ARBA00022676"/>
    </source>
</evidence>
<keyword evidence="7 19" id="KW-0812">Transmembrane</keyword>
<evidence type="ECO:0000256" key="17">
    <source>
        <dbReference type="ARBA" id="ARBA00052209"/>
    </source>
</evidence>
<keyword evidence="11 19" id="KW-1133">Transmembrane helix</keyword>
<evidence type="ECO:0000256" key="15">
    <source>
        <dbReference type="ARBA" id="ARBA00023211"/>
    </source>
</evidence>
<dbReference type="FunFam" id="3.90.550.10:FF:000020">
    <property type="entry name" value="Polypeptide N-acetylgalactosaminyltransferase"/>
    <property type="match status" value="1"/>
</dbReference>
<dbReference type="FunFam" id="2.80.10.50:FF:000041">
    <property type="entry name" value="Polypeptide N-acetylgalactosaminyltransferase"/>
    <property type="match status" value="1"/>
</dbReference>
<dbReference type="GO" id="GO:0004653">
    <property type="term" value="F:polypeptide N-acetylgalactosaminyltransferase activity"/>
    <property type="evidence" value="ECO:0007669"/>
    <property type="project" value="UniProtKB-EC"/>
</dbReference>
<keyword evidence="5 19" id="KW-0328">Glycosyltransferase</keyword>
<comment type="caution">
    <text evidence="22">The sequence shown here is derived from an EMBL/GenBank/DDBJ whole genome shotgun (WGS) entry which is preliminary data.</text>
</comment>
<dbReference type="Pfam" id="PF00652">
    <property type="entry name" value="Ricin_B_lectin"/>
    <property type="match status" value="1"/>
</dbReference>
<evidence type="ECO:0000256" key="10">
    <source>
        <dbReference type="ARBA" id="ARBA00022968"/>
    </source>
</evidence>
<dbReference type="PANTHER" id="PTHR11675">
    <property type="entry name" value="N-ACETYLGALACTOSAMINYLTRANSFERASE"/>
    <property type="match status" value="1"/>
</dbReference>
<keyword evidence="12 19" id="KW-0333">Golgi apparatus</keyword>
<evidence type="ECO:0000313" key="23">
    <source>
        <dbReference type="Proteomes" id="UP000824782"/>
    </source>
</evidence>
<reference evidence="22" key="1">
    <citation type="thesis" date="2020" institute="ProQuest LLC" country="789 East Eisenhower Parkway, Ann Arbor, MI, USA">
        <title>Comparative Genomics and Chromosome Evolution.</title>
        <authorList>
            <person name="Mudd A.B."/>
        </authorList>
    </citation>
    <scope>NUCLEOTIDE SEQUENCE</scope>
    <source>
        <strain evidence="22">237g6f4</strain>
        <tissue evidence="22">Blood</tissue>
    </source>
</reference>
<dbReference type="Proteomes" id="UP000824782">
    <property type="component" value="Unassembled WGS sequence"/>
</dbReference>
<evidence type="ECO:0000256" key="16">
    <source>
        <dbReference type="ARBA" id="ARBA00050905"/>
    </source>
</evidence>
<dbReference type="SMART" id="SM00458">
    <property type="entry name" value="RICIN"/>
    <property type="match status" value="1"/>
</dbReference>
<dbReference type="AlphaFoldDB" id="A0AAV7AHR1"/>
<keyword evidence="14 19" id="KW-1015">Disulfide bond</keyword>
<keyword evidence="13 19" id="KW-0472">Membrane</keyword>
<comment type="pathway">
    <text evidence="3 19">Protein modification; protein glycosylation.</text>
</comment>
<evidence type="ECO:0000256" key="18">
    <source>
        <dbReference type="ARBA" id="ARBA00060317"/>
    </source>
</evidence>
<dbReference type="SUPFAM" id="SSF53448">
    <property type="entry name" value="Nucleotide-diphospho-sugar transferases"/>
    <property type="match status" value="1"/>
</dbReference>
<keyword evidence="23" id="KW-1185">Reference proteome</keyword>
<evidence type="ECO:0000256" key="9">
    <source>
        <dbReference type="ARBA" id="ARBA00022734"/>
    </source>
</evidence>
<evidence type="ECO:0000256" key="6">
    <source>
        <dbReference type="ARBA" id="ARBA00022679"/>
    </source>
</evidence>
<dbReference type="InterPro" id="IPR045885">
    <property type="entry name" value="GalNAc-T"/>
</dbReference>
<comment type="subcellular location">
    <subcellularLocation>
        <location evidence="2 19">Golgi apparatus membrane</location>
        <topology evidence="2 19">Single-pass type II membrane protein</topology>
    </subcellularLocation>
</comment>
<dbReference type="InterPro" id="IPR000772">
    <property type="entry name" value="Ricin_B_lectin"/>
</dbReference>
<comment type="similarity">
    <text evidence="4 19">Belongs to the glycosyltransferase 2 family. GalNAc-T subfamily.</text>
</comment>
<dbReference type="Gene3D" id="3.90.550.10">
    <property type="entry name" value="Spore Coat Polysaccharide Biosynthesis Protein SpsA, Chain A"/>
    <property type="match status" value="1"/>
</dbReference>
<comment type="catalytic activity">
    <reaction evidence="16">
        <text>L-threonyl-[protein] + UDP-N-acetyl-alpha-D-galactosamine = a 3-O-[N-acetyl-alpha-D-galactosaminyl]-L-threonyl-[protein] + UDP + H(+)</text>
        <dbReference type="Rhea" id="RHEA:52424"/>
        <dbReference type="Rhea" id="RHEA-COMP:11060"/>
        <dbReference type="Rhea" id="RHEA-COMP:11689"/>
        <dbReference type="ChEBI" id="CHEBI:15378"/>
        <dbReference type="ChEBI" id="CHEBI:30013"/>
        <dbReference type="ChEBI" id="CHEBI:58223"/>
        <dbReference type="ChEBI" id="CHEBI:67138"/>
        <dbReference type="ChEBI" id="CHEBI:87075"/>
        <dbReference type="EC" id="2.4.1.41"/>
    </reaction>
</comment>
<comment type="cofactor">
    <cofactor evidence="1 19">
        <name>Mn(2+)</name>
        <dbReference type="ChEBI" id="CHEBI:29035"/>
    </cofactor>
</comment>
<name>A0AAV7AHR1_ENGPU</name>
<evidence type="ECO:0000256" key="20">
    <source>
        <dbReference type="SAM" id="MobiDB-lite"/>
    </source>
</evidence>
<dbReference type="EC" id="2.4.1.-" evidence="19"/>
<sequence>MRRIRANAIAILTVAWILGTFYYLWQDNKPHPATSSRSPGKSRAAVRQEGHREDRTSPGAVTSALQTEKGKLNGFDEKLYLSSKYLKAGEDPYRQHAFNQLESDKLSSDRPIRDTRHYRCTSAHYDNDLPSTSVIITFHNEARSTLLRTIKSVLIRSPPNLIQEIILVDDYSSDPDDCQLLTKIPKVKCLRNNRREGLIRSRVRGAEAATAGILTFLDSHCEVNNEWLQPLLQRVKEDHTRVVSPIIDVISLDNFAYLAASADLRGGFDWSLHFKWEQIPIEQKMSRTDPTSSIRTPVIAGGIFVIDKSWFNQLGKYDTQMDIWGGENFELSFRVWMCGGSLEIVPCSRVGHVFRKRHPYEFPDGNALTYIKIPEKEVITGIIKQGGNCLESQGPDTAGNTLAGVGSCKGTASTAPATQEWVLTDTLIRQQDKCLSITSFSTGALVMLEPCNQKDSRQKWKLKGHFFQHLSSAMCLDTHSSRVLINPCQSDLTSQQWELLQAT</sequence>
<dbReference type="CDD" id="cd23479">
    <property type="entry name" value="beta-trefoil_Ricin_GALNT16"/>
    <property type="match status" value="1"/>
</dbReference>
<evidence type="ECO:0000256" key="7">
    <source>
        <dbReference type="ARBA" id="ARBA00022692"/>
    </source>
</evidence>
<dbReference type="PROSITE" id="PS50231">
    <property type="entry name" value="RICIN_B_LECTIN"/>
    <property type="match status" value="1"/>
</dbReference>
<keyword evidence="15 19" id="KW-0464">Manganese</keyword>
<comment type="catalytic activity">
    <reaction evidence="17">
        <text>L-seryl-[protein] + UDP-N-acetyl-alpha-D-galactosamine = a 3-O-[N-acetyl-alpha-D-galactosaminyl]-L-seryl-[protein] + UDP + H(+)</text>
        <dbReference type="Rhea" id="RHEA:23956"/>
        <dbReference type="Rhea" id="RHEA-COMP:9863"/>
        <dbReference type="Rhea" id="RHEA-COMP:12788"/>
        <dbReference type="ChEBI" id="CHEBI:15378"/>
        <dbReference type="ChEBI" id="CHEBI:29999"/>
        <dbReference type="ChEBI" id="CHEBI:53604"/>
        <dbReference type="ChEBI" id="CHEBI:58223"/>
        <dbReference type="ChEBI" id="CHEBI:67138"/>
        <dbReference type="EC" id="2.4.1.41"/>
    </reaction>
</comment>
<feature type="transmembrane region" description="Helical" evidence="19">
    <location>
        <begin position="7"/>
        <end position="25"/>
    </location>
</feature>
<dbReference type="Gene3D" id="2.80.10.50">
    <property type="match status" value="1"/>
</dbReference>
<dbReference type="GO" id="GO:0006493">
    <property type="term" value="P:protein O-linked glycosylation"/>
    <property type="evidence" value="ECO:0007669"/>
    <property type="project" value="TreeGrafter"/>
</dbReference>
<feature type="region of interest" description="Disordered" evidence="20">
    <location>
        <begin position="31"/>
        <end position="60"/>
    </location>
</feature>
<evidence type="ECO:0000256" key="13">
    <source>
        <dbReference type="ARBA" id="ARBA00023136"/>
    </source>
</evidence>
<evidence type="ECO:0000259" key="21">
    <source>
        <dbReference type="SMART" id="SM00458"/>
    </source>
</evidence>
<organism evidence="22 23">
    <name type="scientific">Engystomops pustulosus</name>
    <name type="common">Tungara frog</name>
    <name type="synonym">Physalaemus pustulosus</name>
    <dbReference type="NCBI Taxonomy" id="76066"/>
    <lineage>
        <taxon>Eukaryota</taxon>
        <taxon>Metazoa</taxon>
        <taxon>Chordata</taxon>
        <taxon>Craniata</taxon>
        <taxon>Vertebrata</taxon>
        <taxon>Euteleostomi</taxon>
        <taxon>Amphibia</taxon>
        <taxon>Batrachia</taxon>
        <taxon>Anura</taxon>
        <taxon>Neobatrachia</taxon>
        <taxon>Hyloidea</taxon>
        <taxon>Leptodactylidae</taxon>
        <taxon>Leiuperinae</taxon>
        <taxon>Engystomops</taxon>
    </lineage>
</organism>
<evidence type="ECO:0000256" key="14">
    <source>
        <dbReference type="ARBA" id="ARBA00023157"/>
    </source>
</evidence>
<dbReference type="GO" id="GO:0046872">
    <property type="term" value="F:metal ion binding"/>
    <property type="evidence" value="ECO:0007669"/>
    <property type="project" value="UniProtKB-KW"/>
</dbReference>
<dbReference type="GO" id="GO:0000139">
    <property type="term" value="C:Golgi membrane"/>
    <property type="evidence" value="ECO:0007669"/>
    <property type="project" value="UniProtKB-SubCell"/>
</dbReference>
<feature type="compositionally biased region" description="Basic and acidic residues" evidence="20">
    <location>
        <begin position="46"/>
        <end position="56"/>
    </location>
</feature>
<proteinExistence type="inferred from homology"/>
<feature type="domain" description="Ricin B lectin" evidence="21">
    <location>
        <begin position="376"/>
        <end position="500"/>
    </location>
</feature>
<evidence type="ECO:0000256" key="19">
    <source>
        <dbReference type="RuleBase" id="RU361242"/>
    </source>
</evidence>
<dbReference type="SUPFAM" id="SSF50370">
    <property type="entry name" value="Ricin B-like lectins"/>
    <property type="match status" value="1"/>
</dbReference>
<dbReference type="InterPro" id="IPR001173">
    <property type="entry name" value="Glyco_trans_2-like"/>
</dbReference>